<dbReference type="OrthoDB" id="10478567at2759"/>
<evidence type="ECO:0000313" key="1">
    <source>
        <dbReference type="EMBL" id="KIK15999.1"/>
    </source>
</evidence>
<accession>A0A0C9YQH6</accession>
<reference evidence="1 2" key="1">
    <citation type="submission" date="2014-04" db="EMBL/GenBank/DDBJ databases">
        <authorList>
            <consortium name="DOE Joint Genome Institute"/>
            <person name="Kuo A."/>
            <person name="Kohler A."/>
            <person name="Costa M.D."/>
            <person name="Nagy L.G."/>
            <person name="Floudas D."/>
            <person name="Copeland A."/>
            <person name="Barry K.W."/>
            <person name="Cichocki N."/>
            <person name="Veneault-Fourrey C."/>
            <person name="LaButti K."/>
            <person name="Lindquist E.A."/>
            <person name="Lipzen A."/>
            <person name="Lundell T."/>
            <person name="Morin E."/>
            <person name="Murat C."/>
            <person name="Sun H."/>
            <person name="Tunlid A."/>
            <person name="Henrissat B."/>
            <person name="Grigoriev I.V."/>
            <person name="Hibbett D.S."/>
            <person name="Martin F."/>
            <person name="Nordberg H.P."/>
            <person name="Cantor M.N."/>
            <person name="Hua S.X."/>
        </authorList>
    </citation>
    <scope>NUCLEOTIDE SEQUENCE [LARGE SCALE GENOMIC DNA]</scope>
    <source>
        <strain evidence="1 2">441</strain>
    </source>
</reference>
<reference evidence="2" key="2">
    <citation type="submission" date="2015-01" db="EMBL/GenBank/DDBJ databases">
        <title>Evolutionary Origins and Diversification of the Mycorrhizal Mutualists.</title>
        <authorList>
            <consortium name="DOE Joint Genome Institute"/>
            <consortium name="Mycorrhizal Genomics Consortium"/>
            <person name="Kohler A."/>
            <person name="Kuo A."/>
            <person name="Nagy L.G."/>
            <person name="Floudas D."/>
            <person name="Copeland A."/>
            <person name="Barry K.W."/>
            <person name="Cichocki N."/>
            <person name="Veneault-Fourrey C."/>
            <person name="LaButti K."/>
            <person name="Lindquist E.A."/>
            <person name="Lipzen A."/>
            <person name="Lundell T."/>
            <person name="Morin E."/>
            <person name="Murat C."/>
            <person name="Riley R."/>
            <person name="Ohm R."/>
            <person name="Sun H."/>
            <person name="Tunlid A."/>
            <person name="Henrissat B."/>
            <person name="Grigoriev I.V."/>
            <person name="Hibbett D.S."/>
            <person name="Martin F."/>
        </authorList>
    </citation>
    <scope>NUCLEOTIDE SEQUENCE [LARGE SCALE GENOMIC DNA]</scope>
    <source>
        <strain evidence="2">441</strain>
    </source>
</reference>
<evidence type="ECO:0000313" key="2">
    <source>
        <dbReference type="Proteomes" id="UP000054018"/>
    </source>
</evidence>
<dbReference type="HOGENOM" id="CLU_1806962_0_0_1"/>
<keyword evidence="2" id="KW-1185">Reference proteome</keyword>
<gene>
    <name evidence="1" type="ORF">PISMIDRAFT_16097</name>
</gene>
<proteinExistence type="predicted"/>
<organism evidence="1 2">
    <name type="scientific">Pisolithus microcarpus 441</name>
    <dbReference type="NCBI Taxonomy" id="765257"/>
    <lineage>
        <taxon>Eukaryota</taxon>
        <taxon>Fungi</taxon>
        <taxon>Dikarya</taxon>
        <taxon>Basidiomycota</taxon>
        <taxon>Agaricomycotina</taxon>
        <taxon>Agaricomycetes</taxon>
        <taxon>Agaricomycetidae</taxon>
        <taxon>Boletales</taxon>
        <taxon>Sclerodermatineae</taxon>
        <taxon>Pisolithaceae</taxon>
        <taxon>Pisolithus</taxon>
    </lineage>
</organism>
<sequence length="143" mass="16106">MSLDCLSSYEAGLKGEPGFKPPRDLELDMWREASKEKLGLVARLNHIPSYHAQEPESEYTKVVSQSFDRAELVVTSLFEVGLELLEALEDILDWFDLGILKCYECLKTAPLPNSWGISGEEAPEQFVEGWGSFDCDRHQGQVP</sequence>
<protein>
    <submittedName>
        <fullName evidence="1">Uncharacterized protein</fullName>
    </submittedName>
</protein>
<dbReference type="AlphaFoldDB" id="A0A0C9YQH6"/>
<dbReference type="EMBL" id="KN833869">
    <property type="protein sequence ID" value="KIK15999.1"/>
    <property type="molecule type" value="Genomic_DNA"/>
</dbReference>
<dbReference type="Proteomes" id="UP000054018">
    <property type="component" value="Unassembled WGS sequence"/>
</dbReference>
<name>A0A0C9YQH6_9AGAM</name>